<dbReference type="InterPro" id="IPR002048">
    <property type="entry name" value="EF_hand_dom"/>
</dbReference>
<protein>
    <recommendedName>
        <fullName evidence="2">EF-hand domain-containing protein</fullName>
    </recommendedName>
</protein>
<dbReference type="Proteomes" id="UP001317705">
    <property type="component" value="Chromosome"/>
</dbReference>
<feature type="region of interest" description="Disordered" evidence="1">
    <location>
        <begin position="83"/>
        <end position="194"/>
    </location>
</feature>
<dbReference type="InterPro" id="IPR011992">
    <property type="entry name" value="EF-hand-dom_pair"/>
</dbReference>
<feature type="compositionally biased region" description="Low complexity" evidence="1">
    <location>
        <begin position="161"/>
        <end position="170"/>
    </location>
</feature>
<keyword evidence="4" id="KW-1185">Reference proteome</keyword>
<gene>
    <name evidence="3" type="ORF">GURASL_29210</name>
</gene>
<dbReference type="SMART" id="SM00054">
    <property type="entry name" value="EFh"/>
    <property type="match status" value="2"/>
</dbReference>
<name>A0ABN6VUH3_9BACT</name>
<dbReference type="SUPFAM" id="SSF47473">
    <property type="entry name" value="EF-hand"/>
    <property type="match status" value="1"/>
</dbReference>
<dbReference type="Pfam" id="PF13499">
    <property type="entry name" value="EF-hand_7"/>
    <property type="match status" value="1"/>
</dbReference>
<feature type="compositionally biased region" description="Low complexity" evidence="1">
    <location>
        <begin position="178"/>
        <end position="194"/>
    </location>
</feature>
<dbReference type="PROSITE" id="PS00018">
    <property type="entry name" value="EF_HAND_1"/>
    <property type="match status" value="1"/>
</dbReference>
<reference evidence="3 4" key="1">
    <citation type="submission" date="2022-12" db="EMBL/GenBank/DDBJ databases">
        <title>Polyphasic characterization of Geotalea uranireducens NIT-SL11 newly isolated from a complex of sewage sludge and microbially reduced graphene oxide.</title>
        <authorList>
            <person name="Xie L."/>
            <person name="Yoshida N."/>
            <person name="Meng L."/>
        </authorList>
    </citation>
    <scope>NUCLEOTIDE SEQUENCE [LARGE SCALE GENOMIC DNA]</scope>
    <source>
        <strain evidence="3 4">NIT-SL11</strain>
    </source>
</reference>
<accession>A0ABN6VUH3</accession>
<sequence length="194" mass="19083">MVDAIGSSSLSAASLKQLQDEMFNKLDANGDGSISKDELSAAVQGSGDTQGPSVDEVFSAFDTDNDGAISKLESDAGLAKIAQQLQESATNQDQSGLTAGGQAGGKGGAPAGGGGAAAASDASSSSDSSTVYDKRDTNKDGVVSPEEELAYEMKHPEEAAKNATASAAPADGQTENQPAASGAAAPAASINVTV</sequence>
<dbReference type="EMBL" id="AP027151">
    <property type="protein sequence ID" value="BDV43998.1"/>
    <property type="molecule type" value="Genomic_DNA"/>
</dbReference>
<dbReference type="Gene3D" id="1.10.238.10">
    <property type="entry name" value="EF-hand"/>
    <property type="match status" value="2"/>
</dbReference>
<feature type="compositionally biased region" description="Polar residues" evidence="1">
    <location>
        <begin position="83"/>
        <end position="94"/>
    </location>
</feature>
<dbReference type="CDD" id="cd00051">
    <property type="entry name" value="EFh"/>
    <property type="match status" value="1"/>
</dbReference>
<feature type="region of interest" description="Disordered" evidence="1">
    <location>
        <begin position="26"/>
        <end position="61"/>
    </location>
</feature>
<evidence type="ECO:0000313" key="3">
    <source>
        <dbReference type="EMBL" id="BDV43998.1"/>
    </source>
</evidence>
<feature type="compositionally biased region" description="Low complexity" evidence="1">
    <location>
        <begin position="117"/>
        <end position="129"/>
    </location>
</feature>
<evidence type="ECO:0000256" key="1">
    <source>
        <dbReference type="SAM" id="MobiDB-lite"/>
    </source>
</evidence>
<feature type="domain" description="EF-hand" evidence="2">
    <location>
        <begin position="14"/>
        <end position="49"/>
    </location>
</feature>
<feature type="compositionally biased region" description="Gly residues" evidence="1">
    <location>
        <begin position="98"/>
        <end position="116"/>
    </location>
</feature>
<dbReference type="PROSITE" id="PS50222">
    <property type="entry name" value="EF_HAND_2"/>
    <property type="match status" value="2"/>
</dbReference>
<feature type="domain" description="EF-hand" evidence="2">
    <location>
        <begin position="54"/>
        <end position="84"/>
    </location>
</feature>
<organism evidence="3 4">
    <name type="scientific">Geotalea uraniireducens</name>
    <dbReference type="NCBI Taxonomy" id="351604"/>
    <lineage>
        <taxon>Bacteria</taxon>
        <taxon>Pseudomonadati</taxon>
        <taxon>Thermodesulfobacteriota</taxon>
        <taxon>Desulfuromonadia</taxon>
        <taxon>Geobacterales</taxon>
        <taxon>Geobacteraceae</taxon>
        <taxon>Geotalea</taxon>
    </lineage>
</organism>
<proteinExistence type="predicted"/>
<dbReference type="RefSeq" id="WP_282000110.1">
    <property type="nucleotide sequence ID" value="NZ_AP027151.1"/>
</dbReference>
<evidence type="ECO:0000313" key="4">
    <source>
        <dbReference type="Proteomes" id="UP001317705"/>
    </source>
</evidence>
<dbReference type="InterPro" id="IPR018247">
    <property type="entry name" value="EF_Hand_1_Ca_BS"/>
</dbReference>
<dbReference type="Pfam" id="PF13202">
    <property type="entry name" value="EF-hand_5"/>
    <property type="match status" value="1"/>
</dbReference>
<evidence type="ECO:0000259" key="2">
    <source>
        <dbReference type="PROSITE" id="PS50222"/>
    </source>
</evidence>
<feature type="compositionally biased region" description="Basic and acidic residues" evidence="1">
    <location>
        <begin position="151"/>
        <end position="160"/>
    </location>
</feature>